<keyword evidence="2" id="KW-0678">Repressor</keyword>
<feature type="region of interest" description="Disordered" evidence="5">
    <location>
        <begin position="84"/>
        <end position="209"/>
    </location>
</feature>
<evidence type="ECO:0000313" key="6">
    <source>
        <dbReference type="EMBL" id="CAJ1939996.1"/>
    </source>
</evidence>
<dbReference type="Gramene" id="rna-AYBTSS11_LOCUS9465">
    <property type="protein sequence ID" value="CAJ1939996.1"/>
    <property type="gene ID" value="gene-AYBTSS11_LOCUS9465"/>
</dbReference>
<dbReference type="GO" id="GO:0000118">
    <property type="term" value="C:histone deacetylase complex"/>
    <property type="evidence" value="ECO:0007669"/>
    <property type="project" value="TreeGrafter"/>
</dbReference>
<dbReference type="EMBL" id="OY731400">
    <property type="protein sequence ID" value="CAJ1939996.1"/>
    <property type="molecule type" value="Genomic_DNA"/>
</dbReference>
<dbReference type="GO" id="GO:0000785">
    <property type="term" value="C:chromatin"/>
    <property type="evidence" value="ECO:0007669"/>
    <property type="project" value="TreeGrafter"/>
</dbReference>
<feature type="compositionally biased region" description="Basic and acidic residues" evidence="5">
    <location>
        <begin position="108"/>
        <end position="140"/>
    </location>
</feature>
<evidence type="ECO:0000256" key="1">
    <source>
        <dbReference type="ARBA" id="ARBA00004123"/>
    </source>
</evidence>
<reference evidence="6" key="1">
    <citation type="submission" date="2023-10" db="EMBL/GenBank/DDBJ databases">
        <authorList>
            <person name="Domelevo Entfellner J.-B."/>
        </authorList>
    </citation>
    <scope>NUCLEOTIDE SEQUENCE</scope>
</reference>
<feature type="compositionally biased region" description="Polar residues" evidence="5">
    <location>
        <begin position="179"/>
        <end position="197"/>
    </location>
</feature>
<keyword evidence="7" id="KW-1185">Reference proteome</keyword>
<evidence type="ECO:0000256" key="4">
    <source>
        <dbReference type="PROSITE-ProRule" id="PRU00810"/>
    </source>
</evidence>
<proteinExistence type="predicted"/>
<name>A0AA86S2Y5_9FABA</name>
<dbReference type="InterPro" id="IPR039774">
    <property type="entry name" value="Sin3-like"/>
</dbReference>
<dbReference type="InterPro" id="IPR003822">
    <property type="entry name" value="PAH"/>
</dbReference>
<evidence type="ECO:0000256" key="2">
    <source>
        <dbReference type="ARBA" id="ARBA00022491"/>
    </source>
</evidence>
<dbReference type="PANTHER" id="PTHR12346:SF0">
    <property type="entry name" value="SIN3A, ISOFORM G"/>
    <property type="match status" value="1"/>
</dbReference>
<dbReference type="Proteomes" id="UP001189624">
    <property type="component" value="Chromosome 3"/>
</dbReference>
<dbReference type="Pfam" id="PF02671">
    <property type="entry name" value="PAH"/>
    <property type="match status" value="3"/>
</dbReference>
<accession>A0AA86S2Y5</accession>
<dbReference type="AlphaFoldDB" id="A0AA86S2Y5"/>
<dbReference type="PANTHER" id="PTHR12346">
    <property type="entry name" value="SIN3B-RELATED"/>
    <property type="match status" value="1"/>
</dbReference>
<dbReference type="FunFam" id="1.20.1160.11:FF:000001">
    <property type="entry name" value="Paired amphipathic helix protein Sin3"/>
    <property type="match status" value="2"/>
</dbReference>
<comment type="subcellular location">
    <subcellularLocation>
        <location evidence="1 4">Nucleus</location>
    </subcellularLocation>
</comment>
<dbReference type="Gene3D" id="1.20.1160.11">
    <property type="entry name" value="Paired amphipathic helix"/>
    <property type="match status" value="3"/>
</dbReference>
<evidence type="ECO:0000256" key="3">
    <source>
        <dbReference type="ARBA" id="ARBA00023242"/>
    </source>
</evidence>
<gene>
    <name evidence="6" type="ORF">AYBTSS11_LOCUS9465</name>
</gene>
<dbReference type="SUPFAM" id="SSF47762">
    <property type="entry name" value="PAH2 domain"/>
    <property type="match status" value="3"/>
</dbReference>
<dbReference type="GO" id="GO:0003714">
    <property type="term" value="F:transcription corepressor activity"/>
    <property type="evidence" value="ECO:0007669"/>
    <property type="project" value="InterPro"/>
</dbReference>
<evidence type="ECO:0000313" key="7">
    <source>
        <dbReference type="Proteomes" id="UP001189624"/>
    </source>
</evidence>
<dbReference type="GO" id="GO:0000122">
    <property type="term" value="P:negative regulation of transcription by RNA polymerase II"/>
    <property type="evidence" value="ECO:0007669"/>
    <property type="project" value="TreeGrafter"/>
</dbReference>
<evidence type="ECO:0000256" key="5">
    <source>
        <dbReference type="SAM" id="MobiDB-lite"/>
    </source>
</evidence>
<keyword evidence="3 4" id="KW-0539">Nucleus</keyword>
<protein>
    <submittedName>
        <fullName evidence="6">Uncharacterized protein</fullName>
    </submittedName>
</protein>
<dbReference type="PROSITE" id="PS51477">
    <property type="entry name" value="PAH"/>
    <property type="match status" value="3"/>
</dbReference>
<sequence length="414" mass="48392">MSSGDDERLIRNEALAYCSALRYVFRDKTEKYEAFLEITKGFKARRVDVEGVIARMKELLKGHNDLLLRFNTFLPSEYQITLSLDDDLPPRKRGRTMHIKSEEEEELDRSLTETDRNQRHGAKEKNHGDYDRDSTNEEHLSKKRKSPWRDEESDDDSDTTFGMHPDSSSLKKMKRSWEVGSTSSQLKKPLVSVSSREFTGRPQMRSGRGQKITMSDAMSYLKAVKVALRDKKEKYIEFMEVMKDVKDERIDITCLIAKLKELFKGNKDLILRFNKFLSKEYKITLSWEDEQLSQHTYSNSSASVFEDPSSLKGIYNRLLDYLKEVNKKLQNPEDFQKFLKYLHIYSMEIINRQELQLLVSNLLEKYADLIEGFAEFLAQHEKSEGLLAVVLNERHEPESLKVEDRDPDPQGMTR</sequence>
<dbReference type="InterPro" id="IPR036600">
    <property type="entry name" value="PAH_sf"/>
</dbReference>
<organism evidence="6 7">
    <name type="scientific">Sphenostylis stenocarpa</name>
    <dbReference type="NCBI Taxonomy" id="92480"/>
    <lineage>
        <taxon>Eukaryota</taxon>
        <taxon>Viridiplantae</taxon>
        <taxon>Streptophyta</taxon>
        <taxon>Embryophyta</taxon>
        <taxon>Tracheophyta</taxon>
        <taxon>Spermatophyta</taxon>
        <taxon>Magnoliopsida</taxon>
        <taxon>eudicotyledons</taxon>
        <taxon>Gunneridae</taxon>
        <taxon>Pentapetalae</taxon>
        <taxon>rosids</taxon>
        <taxon>fabids</taxon>
        <taxon>Fabales</taxon>
        <taxon>Fabaceae</taxon>
        <taxon>Papilionoideae</taxon>
        <taxon>50 kb inversion clade</taxon>
        <taxon>NPAAA clade</taxon>
        <taxon>indigoferoid/millettioid clade</taxon>
        <taxon>Phaseoleae</taxon>
        <taxon>Sphenostylis</taxon>
    </lineage>
</organism>